<comment type="similarity">
    <text evidence="3">Belongs to the histone deacetylase family. HD type 1 subfamily.</text>
</comment>
<dbReference type="InterPro" id="IPR022656">
    <property type="entry name" value="XPA_C"/>
</dbReference>
<feature type="compositionally biased region" description="Basic and acidic residues" evidence="15">
    <location>
        <begin position="318"/>
        <end position="344"/>
    </location>
</feature>
<evidence type="ECO:0000313" key="18">
    <source>
        <dbReference type="EMBL" id="KAG5648189.1"/>
    </source>
</evidence>
<evidence type="ECO:0000256" key="13">
    <source>
        <dbReference type="ARBA" id="ARBA00023242"/>
    </source>
</evidence>
<dbReference type="InterPro" id="IPR009061">
    <property type="entry name" value="DNA-bd_dom_put_sf"/>
</dbReference>
<comment type="subcellular location">
    <subcellularLocation>
        <location evidence="1">Nucleus</location>
    </subcellularLocation>
</comment>
<keyword evidence="7" id="KW-0863">Zinc-finger</keyword>
<dbReference type="FunFam" id="3.90.530.10:FF:000003">
    <property type="entry name" value="Dna repair rad14 protein"/>
    <property type="match status" value="1"/>
</dbReference>
<keyword evidence="9" id="KW-0862">Zinc</keyword>
<evidence type="ECO:0000259" key="17">
    <source>
        <dbReference type="Pfam" id="PF05181"/>
    </source>
</evidence>
<dbReference type="InterPro" id="IPR037129">
    <property type="entry name" value="XPA_sf"/>
</dbReference>
<keyword evidence="5" id="KW-0479">Metal-binding</keyword>
<dbReference type="EMBL" id="JABCKV010000004">
    <property type="protein sequence ID" value="KAG5648189.1"/>
    <property type="molecule type" value="Genomic_DNA"/>
</dbReference>
<feature type="compositionally biased region" description="Polar residues" evidence="15">
    <location>
        <begin position="502"/>
        <end position="514"/>
    </location>
</feature>
<keyword evidence="13" id="KW-0539">Nucleus</keyword>
<organism evidence="18 19">
    <name type="scientific">Asterophora parasitica</name>
    <dbReference type="NCBI Taxonomy" id="117018"/>
    <lineage>
        <taxon>Eukaryota</taxon>
        <taxon>Fungi</taxon>
        <taxon>Dikarya</taxon>
        <taxon>Basidiomycota</taxon>
        <taxon>Agaricomycotina</taxon>
        <taxon>Agaricomycetes</taxon>
        <taxon>Agaricomycetidae</taxon>
        <taxon>Agaricales</taxon>
        <taxon>Tricholomatineae</taxon>
        <taxon>Lyophyllaceae</taxon>
        <taxon>Asterophora</taxon>
    </lineage>
</organism>
<evidence type="ECO:0000256" key="6">
    <source>
        <dbReference type="ARBA" id="ARBA00022763"/>
    </source>
</evidence>
<evidence type="ECO:0000256" key="4">
    <source>
        <dbReference type="ARBA" id="ARBA00012111"/>
    </source>
</evidence>
<dbReference type="InterPro" id="IPR003084">
    <property type="entry name" value="HDAC_I/II"/>
</dbReference>
<evidence type="ECO:0000256" key="15">
    <source>
        <dbReference type="SAM" id="MobiDB-lite"/>
    </source>
</evidence>
<evidence type="ECO:0000256" key="5">
    <source>
        <dbReference type="ARBA" id="ARBA00022723"/>
    </source>
</evidence>
<name>A0A9P7GCU7_9AGAR</name>
<gene>
    <name evidence="18" type="ORF">DXG03_006144</name>
</gene>
<evidence type="ECO:0000256" key="14">
    <source>
        <dbReference type="ARBA" id="ARBA00072989"/>
    </source>
</evidence>
<dbReference type="PRINTS" id="PR01271">
    <property type="entry name" value="HISDACETLASE"/>
</dbReference>
<dbReference type="InterPro" id="IPR000465">
    <property type="entry name" value="XPA/RAD14"/>
</dbReference>
<dbReference type="PROSITE" id="PS00753">
    <property type="entry name" value="XPA_2"/>
    <property type="match status" value="1"/>
</dbReference>
<keyword evidence="10" id="KW-0156">Chromatin regulator</keyword>
<keyword evidence="12" id="KW-0234">DNA repair</keyword>
<dbReference type="InterPro" id="IPR022658">
    <property type="entry name" value="XPA_CS"/>
</dbReference>
<dbReference type="GO" id="GO:0141221">
    <property type="term" value="F:histone deacetylase activity, hydrolytic mechanism"/>
    <property type="evidence" value="ECO:0007669"/>
    <property type="project" value="UniProtKB-EC"/>
</dbReference>
<comment type="caution">
    <text evidence="18">The sequence shown here is derived from an EMBL/GenBank/DDBJ whole genome shotgun (WGS) entry which is preliminary data.</text>
</comment>
<protein>
    <recommendedName>
        <fullName evidence="14">DNA repair protein RAD14</fullName>
        <ecNumber evidence="4">3.5.1.98</ecNumber>
    </recommendedName>
</protein>
<keyword evidence="19" id="KW-1185">Reference proteome</keyword>
<dbReference type="InterPro" id="IPR000286">
    <property type="entry name" value="HDACs"/>
</dbReference>
<feature type="compositionally biased region" description="Basic and acidic residues" evidence="15">
    <location>
        <begin position="551"/>
        <end position="569"/>
    </location>
</feature>
<dbReference type="NCBIfam" id="TIGR00598">
    <property type="entry name" value="rad14"/>
    <property type="match status" value="1"/>
</dbReference>
<evidence type="ECO:0000256" key="2">
    <source>
        <dbReference type="ARBA" id="ARBA00005548"/>
    </source>
</evidence>
<reference evidence="18" key="1">
    <citation type="submission" date="2020-07" db="EMBL/GenBank/DDBJ databases">
        <authorList>
            <person name="Nieuwenhuis M."/>
            <person name="Van De Peppel L.J.J."/>
        </authorList>
    </citation>
    <scope>NUCLEOTIDE SEQUENCE</scope>
    <source>
        <strain evidence="18">AP01</strain>
        <tissue evidence="18">Mycelium</tissue>
    </source>
</reference>
<dbReference type="GO" id="GO:0031507">
    <property type="term" value="P:heterochromatin formation"/>
    <property type="evidence" value="ECO:0007669"/>
    <property type="project" value="TreeGrafter"/>
</dbReference>
<dbReference type="Pfam" id="PF00850">
    <property type="entry name" value="Hist_deacetyl"/>
    <property type="match status" value="1"/>
</dbReference>
<proteinExistence type="inferred from homology"/>
<dbReference type="Proteomes" id="UP000775547">
    <property type="component" value="Unassembled WGS sequence"/>
</dbReference>
<comment type="similarity">
    <text evidence="2">Belongs to the XPA family.</text>
</comment>
<keyword evidence="11" id="KW-0238">DNA-binding</keyword>
<evidence type="ECO:0000259" key="16">
    <source>
        <dbReference type="Pfam" id="PF00850"/>
    </source>
</evidence>
<evidence type="ECO:0000313" key="19">
    <source>
        <dbReference type="Proteomes" id="UP000775547"/>
    </source>
</evidence>
<dbReference type="InterPro" id="IPR037138">
    <property type="entry name" value="His_deacetylse_dom_sf"/>
</dbReference>
<dbReference type="CDD" id="cd21077">
    <property type="entry name" value="DBD_Rad14"/>
    <property type="match status" value="1"/>
</dbReference>
<dbReference type="GO" id="GO:0006289">
    <property type="term" value="P:nucleotide-excision repair"/>
    <property type="evidence" value="ECO:0007669"/>
    <property type="project" value="InterPro"/>
</dbReference>
<feature type="domain" description="XPA C-terminal" evidence="17">
    <location>
        <begin position="633"/>
        <end position="683"/>
    </location>
</feature>
<dbReference type="InterPro" id="IPR023696">
    <property type="entry name" value="Ureohydrolase_dom_sf"/>
</dbReference>
<feature type="region of interest" description="Disordered" evidence="15">
    <location>
        <begin position="418"/>
        <end position="442"/>
    </location>
</feature>
<dbReference type="GO" id="GO:0003684">
    <property type="term" value="F:damaged DNA binding"/>
    <property type="evidence" value="ECO:0007669"/>
    <property type="project" value="InterPro"/>
</dbReference>
<evidence type="ECO:0000256" key="10">
    <source>
        <dbReference type="ARBA" id="ARBA00022853"/>
    </source>
</evidence>
<feature type="compositionally biased region" description="Pro residues" evidence="15">
    <location>
        <begin position="427"/>
        <end position="436"/>
    </location>
</feature>
<dbReference type="EC" id="3.5.1.98" evidence="4"/>
<feature type="region of interest" description="Disordered" evidence="15">
    <location>
        <begin position="546"/>
        <end position="569"/>
    </location>
</feature>
<sequence length="771" mass="86270">MANIFILEGAARLSRDKCDIAVNWAGGLHHAKKSEASGFCYVNDIVLGILELLRYHNRVLYIDIDVHHGDGVEEAFYTTDRVMTVSFHKYGEYFPGTGELRDVGVMKGKHYALNFPLRDGISDENYKSVFEPVIQQVMETYDPSAIVLQCGTDSLSGDKLGCLNLSMRGHANCVKFVKSFNKPLLLLGGGGYTMRNVSRAWAYETGLAAGVELGPRMGFQLPIFFLLDTPPEIPVNEYYEYFGPDYELDVKSSNTDDLNTPAYLDRVKRIVLENLRHTGGPPSVQMSGRCSNFQKSAAWLNLTIADIPSLPIDEMLDDPNRNEDFESMDDRRPQRLLDSRRQADGELSDSDDEGEGGRRNHMRHRSRDSVNGDDGTNRKFGMGVGIMTAAGSTSTHGAGPSGHTTVARVLSTSHLEPAEMEVDTPPIDTPPDPVEPADPAADPVATSVLSAPLVAKSTSGGSEDMVPDESSNTKAKQREKEQEASISAIPNANNKRPIRVTPATSKSPTVSSGSKPLKRDSRLGKYFEYDLSKMVNSKGGFLLEDGNEVDEEKRRKEQERERQRARQNLDPRMPSSFILSNAIDSISRRAAMYLERALNPKCNECQSLDIDQTLKKVFGCLVCNKCQNEKPEKYSLLTKTECKEDYLLTDPELRDEELLPHLLKANPHASTYANMMLYLRYQVEDFAWKKWGSPEALDAEYERRTAEKKRKKNKKFEQGLKDLRKRTKEGVWQRRKDEEHKHVFGALETGPNGSSQQVCHTCGFAIDVEVM</sequence>
<feature type="region of interest" description="Disordered" evidence="15">
    <location>
        <begin position="312"/>
        <end position="382"/>
    </location>
</feature>
<dbReference type="Pfam" id="PF05181">
    <property type="entry name" value="XPA_C"/>
    <property type="match status" value="1"/>
</dbReference>
<keyword evidence="8" id="KW-0378">Hydrolase</keyword>
<dbReference type="SUPFAM" id="SSF52768">
    <property type="entry name" value="Arginase/deacetylase"/>
    <property type="match status" value="1"/>
</dbReference>
<dbReference type="PRINTS" id="PR01270">
    <property type="entry name" value="HDASUPER"/>
</dbReference>
<evidence type="ECO:0000256" key="1">
    <source>
        <dbReference type="ARBA" id="ARBA00004123"/>
    </source>
</evidence>
<dbReference type="OrthoDB" id="1918432at2759"/>
<keyword evidence="6" id="KW-0227">DNA damage</keyword>
<dbReference type="SUPFAM" id="SSF46955">
    <property type="entry name" value="Putative DNA-binding domain"/>
    <property type="match status" value="1"/>
</dbReference>
<dbReference type="Gene3D" id="3.90.530.10">
    <property type="entry name" value="XPA C-terminal domain"/>
    <property type="match status" value="1"/>
</dbReference>
<evidence type="ECO:0000256" key="11">
    <source>
        <dbReference type="ARBA" id="ARBA00023125"/>
    </source>
</evidence>
<feature type="compositionally biased region" description="Polar residues" evidence="15">
    <location>
        <begin position="484"/>
        <end position="494"/>
    </location>
</feature>
<dbReference type="GO" id="GO:0070210">
    <property type="term" value="C:Rpd3L-Expanded complex"/>
    <property type="evidence" value="ECO:0007669"/>
    <property type="project" value="TreeGrafter"/>
</dbReference>
<evidence type="ECO:0000256" key="8">
    <source>
        <dbReference type="ARBA" id="ARBA00022801"/>
    </source>
</evidence>
<feature type="region of interest" description="Disordered" evidence="15">
    <location>
        <begin position="455"/>
        <end position="519"/>
    </location>
</feature>
<dbReference type="AlphaFoldDB" id="A0A9P7GCU7"/>
<dbReference type="InterPro" id="IPR023801">
    <property type="entry name" value="His_deacetylse_dom"/>
</dbReference>
<evidence type="ECO:0000256" key="9">
    <source>
        <dbReference type="ARBA" id="ARBA00022833"/>
    </source>
</evidence>
<dbReference type="GO" id="GO:0008270">
    <property type="term" value="F:zinc ion binding"/>
    <property type="evidence" value="ECO:0007669"/>
    <property type="project" value="UniProtKB-KW"/>
</dbReference>
<dbReference type="Gene3D" id="3.40.800.20">
    <property type="entry name" value="Histone deacetylase domain"/>
    <property type="match status" value="1"/>
</dbReference>
<evidence type="ECO:0000256" key="12">
    <source>
        <dbReference type="ARBA" id="ARBA00023204"/>
    </source>
</evidence>
<accession>A0A9P7GCU7</accession>
<dbReference type="PANTHER" id="PTHR10625:SF10">
    <property type="entry name" value="HISTONE DEACETYLASE HDAC1"/>
    <property type="match status" value="1"/>
</dbReference>
<evidence type="ECO:0000256" key="7">
    <source>
        <dbReference type="ARBA" id="ARBA00022771"/>
    </source>
</evidence>
<reference evidence="18" key="2">
    <citation type="submission" date="2021-10" db="EMBL/GenBank/DDBJ databases">
        <title>Phylogenomics reveals ancestral predisposition of the termite-cultivated fungus Termitomyces towards a domesticated lifestyle.</title>
        <authorList>
            <person name="Auxier B."/>
            <person name="Grum-Grzhimaylo A."/>
            <person name="Cardenas M.E."/>
            <person name="Lodge J.D."/>
            <person name="Laessoe T."/>
            <person name="Pedersen O."/>
            <person name="Smith M.E."/>
            <person name="Kuyper T.W."/>
            <person name="Franco-Molano E.A."/>
            <person name="Baroni T.J."/>
            <person name="Aanen D.K."/>
        </authorList>
    </citation>
    <scope>NUCLEOTIDE SEQUENCE</scope>
    <source>
        <strain evidence="18">AP01</strain>
        <tissue evidence="18">Mycelium</tissue>
    </source>
</reference>
<evidence type="ECO:0000256" key="3">
    <source>
        <dbReference type="ARBA" id="ARBA00006457"/>
    </source>
</evidence>
<feature type="domain" description="Histone deacetylase" evidence="16">
    <location>
        <begin position="8"/>
        <end position="205"/>
    </location>
</feature>
<dbReference type="PANTHER" id="PTHR10625">
    <property type="entry name" value="HISTONE DEACETYLASE HDAC1-RELATED"/>
    <property type="match status" value="1"/>
</dbReference>